<dbReference type="PROSITE" id="PS50887">
    <property type="entry name" value="GGDEF"/>
    <property type="match status" value="1"/>
</dbReference>
<reference evidence="4" key="1">
    <citation type="submission" date="2017-10" db="EMBL/GenBank/DDBJ databases">
        <title>Completed PacBio SMRT sequence of Methylosinus trichosporium OB3b reveals presence of a third large plasmid.</title>
        <authorList>
            <person name="Charles T.C."/>
            <person name="Lynch M.D.J."/>
            <person name="Heil J.R."/>
            <person name="Cheng J."/>
        </authorList>
    </citation>
    <scope>NUCLEOTIDE SEQUENCE [LARGE SCALE GENOMIC DNA]</scope>
    <source>
        <strain evidence="4">OB3b</strain>
    </source>
</reference>
<evidence type="ECO:0000313" key="4">
    <source>
        <dbReference type="Proteomes" id="UP000230709"/>
    </source>
</evidence>
<dbReference type="SUPFAM" id="SSF141868">
    <property type="entry name" value="EAL domain-like"/>
    <property type="match status" value="1"/>
</dbReference>
<accession>A0A2D2D4P0</accession>
<sequence>MLALDCKDCSKTAEGLRALQHDVLESLARGRSIGVVMDRLCRHAEDLAPGVVCSVLSVDRAGLLHTLAAPSLPQHYSAMIENLAIGPNVGSCGACAWFGAPVESRDVATDSRWANFRSSVLPLGLRACWSSPIHASDGRVIGTIAFYFPTCRGPSELEKTIVATCVHLCALALEKEERNARIHRLAYYDSLTGAANRVGLERHGEMVAAKAIDEGARIALHCVDLDNFKEINDAFGHRAGDLLLKMVADRIAARLAPGDFFARVGGDEFVVVQAGARSRACVRDYAAKIAEAVSAPFDLEDASVTIGVSIGVACAPRDGRDLSTLMQKGDIALYDAKGDGRGRLRFFDSEIEARAAAERQIRQELKQAVAGRQLEVHFQPMVALSAGRVSGYEALVRWRHPSGELLSPAQFLPFAEKAGLMNEIGEWTLREACALAAAHLPPDTRICVNLSPTQIEKPGFALDVARAIEAAGLPPRRLELEITESTILVENAATMSCLEDIRRLGVSIALDDFGTGCSALSHLRAFPIDRIKIDRSFVQEAVARPETEAIVRMIIALARDLHAETTAEGVETKEQLRMMRRLGCDEIQGYLVSPPRSIDDLLASERRAVARASRSRKAPLLQEKSA</sequence>
<dbReference type="InterPro" id="IPR029787">
    <property type="entry name" value="Nucleotide_cyclase"/>
</dbReference>
<dbReference type="InterPro" id="IPR029016">
    <property type="entry name" value="GAF-like_dom_sf"/>
</dbReference>
<name>A0A2D2D4P0_METT3</name>
<dbReference type="NCBIfam" id="TIGR00254">
    <property type="entry name" value="GGDEF"/>
    <property type="match status" value="1"/>
</dbReference>
<dbReference type="Gene3D" id="3.20.20.450">
    <property type="entry name" value="EAL domain"/>
    <property type="match status" value="1"/>
</dbReference>
<dbReference type="Pfam" id="PF00563">
    <property type="entry name" value="EAL"/>
    <property type="match status" value="1"/>
</dbReference>
<dbReference type="InterPro" id="IPR000160">
    <property type="entry name" value="GGDEF_dom"/>
</dbReference>
<dbReference type="InterPro" id="IPR043128">
    <property type="entry name" value="Rev_trsase/Diguanyl_cyclase"/>
</dbReference>
<evidence type="ECO:0000259" key="2">
    <source>
        <dbReference type="PROSITE" id="PS50887"/>
    </source>
</evidence>
<dbReference type="RefSeq" id="WP_003611555.1">
    <property type="nucleotide sequence ID" value="NZ_ADVE02000001.1"/>
</dbReference>
<dbReference type="Pfam" id="PF00990">
    <property type="entry name" value="GGDEF"/>
    <property type="match status" value="1"/>
</dbReference>
<dbReference type="SMART" id="SM00267">
    <property type="entry name" value="GGDEF"/>
    <property type="match status" value="1"/>
</dbReference>
<dbReference type="AlphaFoldDB" id="A0A2D2D4P0"/>
<dbReference type="Pfam" id="PF13185">
    <property type="entry name" value="GAF_2"/>
    <property type="match status" value="1"/>
</dbReference>
<dbReference type="PIRSF" id="PIRSF005925">
    <property type="entry name" value="Dos"/>
    <property type="match status" value="1"/>
</dbReference>
<dbReference type="STRING" id="595536.GCA_000178815_01108"/>
<dbReference type="PROSITE" id="PS50883">
    <property type="entry name" value="EAL"/>
    <property type="match status" value="1"/>
</dbReference>
<dbReference type="Gene3D" id="3.30.450.40">
    <property type="match status" value="1"/>
</dbReference>
<dbReference type="Proteomes" id="UP000230709">
    <property type="component" value="Chromosome"/>
</dbReference>
<dbReference type="CDD" id="cd01949">
    <property type="entry name" value="GGDEF"/>
    <property type="match status" value="1"/>
</dbReference>
<dbReference type="PANTHER" id="PTHR44757">
    <property type="entry name" value="DIGUANYLATE CYCLASE DGCP"/>
    <property type="match status" value="1"/>
</dbReference>
<evidence type="ECO:0000259" key="1">
    <source>
        <dbReference type="PROSITE" id="PS50883"/>
    </source>
</evidence>
<dbReference type="KEGG" id="mtw:CQW49_20435"/>
<dbReference type="InterPro" id="IPR003018">
    <property type="entry name" value="GAF"/>
</dbReference>
<dbReference type="InterPro" id="IPR035919">
    <property type="entry name" value="EAL_sf"/>
</dbReference>
<gene>
    <name evidence="3" type="ORF">CQW49_20435</name>
</gene>
<proteinExistence type="predicted"/>
<feature type="domain" description="GGDEF" evidence="2">
    <location>
        <begin position="216"/>
        <end position="349"/>
    </location>
</feature>
<dbReference type="SMART" id="SM00052">
    <property type="entry name" value="EAL"/>
    <property type="match status" value="1"/>
</dbReference>
<feature type="domain" description="EAL" evidence="1">
    <location>
        <begin position="358"/>
        <end position="609"/>
    </location>
</feature>
<dbReference type="SUPFAM" id="SSF55781">
    <property type="entry name" value="GAF domain-like"/>
    <property type="match status" value="1"/>
</dbReference>
<dbReference type="EMBL" id="CP023737">
    <property type="protein sequence ID" value="ATQ69987.1"/>
    <property type="molecule type" value="Genomic_DNA"/>
</dbReference>
<protein>
    <submittedName>
        <fullName evidence="3">Bifunctional diguanylate cyclase/phosphodiesterase</fullName>
    </submittedName>
</protein>
<keyword evidence="4" id="KW-1185">Reference proteome</keyword>
<dbReference type="InterPro" id="IPR001633">
    <property type="entry name" value="EAL_dom"/>
</dbReference>
<evidence type="ECO:0000313" key="3">
    <source>
        <dbReference type="EMBL" id="ATQ69987.1"/>
    </source>
</evidence>
<dbReference type="InterPro" id="IPR052155">
    <property type="entry name" value="Biofilm_reg_signaling"/>
</dbReference>
<dbReference type="InterPro" id="IPR012226">
    <property type="entry name" value="Diguanyl_cyclase/Pdiesterase"/>
</dbReference>
<dbReference type="PANTHER" id="PTHR44757:SF2">
    <property type="entry name" value="BIOFILM ARCHITECTURE MAINTENANCE PROTEIN MBAA"/>
    <property type="match status" value="1"/>
</dbReference>
<dbReference type="SUPFAM" id="SSF55073">
    <property type="entry name" value="Nucleotide cyclase"/>
    <property type="match status" value="1"/>
</dbReference>
<dbReference type="CDD" id="cd01948">
    <property type="entry name" value="EAL"/>
    <property type="match status" value="1"/>
</dbReference>
<organism evidence="3 4">
    <name type="scientific">Methylosinus trichosporium (strain ATCC 35070 / NCIMB 11131 / UNIQEM 75 / OB3b)</name>
    <dbReference type="NCBI Taxonomy" id="595536"/>
    <lineage>
        <taxon>Bacteria</taxon>
        <taxon>Pseudomonadati</taxon>
        <taxon>Pseudomonadota</taxon>
        <taxon>Alphaproteobacteria</taxon>
        <taxon>Hyphomicrobiales</taxon>
        <taxon>Methylocystaceae</taxon>
        <taxon>Methylosinus</taxon>
    </lineage>
</organism>
<dbReference type="Gene3D" id="3.30.70.270">
    <property type="match status" value="1"/>
</dbReference>